<organism evidence="3">
    <name type="scientific">marine sediment metagenome</name>
    <dbReference type="NCBI Taxonomy" id="412755"/>
    <lineage>
        <taxon>unclassified sequences</taxon>
        <taxon>metagenomes</taxon>
        <taxon>ecological metagenomes</taxon>
    </lineage>
</organism>
<dbReference type="InterPro" id="IPR051691">
    <property type="entry name" value="Metab_Enz_Cyan_OpOx_G3PDH"/>
</dbReference>
<dbReference type="EMBL" id="BARW01011898">
    <property type="protein sequence ID" value="GAI78035.1"/>
    <property type="molecule type" value="Genomic_DNA"/>
</dbReference>
<evidence type="ECO:0000259" key="2">
    <source>
        <dbReference type="Pfam" id="PF07992"/>
    </source>
</evidence>
<dbReference type="Gene3D" id="3.50.50.60">
    <property type="entry name" value="FAD/NAD(P)-binding domain"/>
    <property type="match status" value="2"/>
</dbReference>
<dbReference type="InterPro" id="IPR036188">
    <property type="entry name" value="FAD/NAD-bd_sf"/>
</dbReference>
<feature type="domain" description="FAD/NAD(P)-binding" evidence="2">
    <location>
        <begin position="31"/>
        <end position="191"/>
    </location>
</feature>
<feature type="non-terminal residue" evidence="3">
    <location>
        <position position="1"/>
    </location>
</feature>
<dbReference type="PRINTS" id="PR00411">
    <property type="entry name" value="PNDRDTASEI"/>
</dbReference>
<dbReference type="Pfam" id="PF07992">
    <property type="entry name" value="Pyr_redox_2"/>
    <property type="match status" value="1"/>
</dbReference>
<evidence type="ECO:0000256" key="1">
    <source>
        <dbReference type="ARBA" id="ARBA00023002"/>
    </source>
</evidence>
<name>X1SRS1_9ZZZZ</name>
<keyword evidence="1" id="KW-0560">Oxidoreductase</keyword>
<gene>
    <name evidence="3" type="ORF">S12H4_22709</name>
</gene>
<evidence type="ECO:0000313" key="3">
    <source>
        <dbReference type="EMBL" id="GAI78035.1"/>
    </source>
</evidence>
<dbReference type="AlphaFoldDB" id="X1SRS1"/>
<dbReference type="GO" id="GO:0016491">
    <property type="term" value="F:oxidoreductase activity"/>
    <property type="evidence" value="ECO:0007669"/>
    <property type="project" value="UniProtKB-KW"/>
</dbReference>
<sequence>AENAVYFSGWTLPGVMSAGAAQTMINVHRVLPGKKILMVGSGNVGLIVSYQLIQAGAEVKAVIEALPKIGGYEVHAAKIKRLGIPIYTSHTIVEAKGNLEVEEAVIAKVDKNWQTIPNTERILKVDTISIAAGLKPLIKLVRMAGCKCLYIPELGGWVPIHNKNMETTCSGIYVAGDVTGVEEANTALEEGRLAGIAIAESLGYLDKKIACNIKTEIWERLKDLRS</sequence>
<dbReference type="PANTHER" id="PTHR42949">
    <property type="entry name" value="ANAEROBIC GLYCEROL-3-PHOSPHATE DEHYDROGENASE SUBUNIT B"/>
    <property type="match status" value="1"/>
</dbReference>
<feature type="non-terminal residue" evidence="3">
    <location>
        <position position="226"/>
    </location>
</feature>
<proteinExistence type="predicted"/>
<dbReference type="SUPFAM" id="SSF51905">
    <property type="entry name" value="FAD/NAD(P)-binding domain"/>
    <property type="match status" value="1"/>
</dbReference>
<dbReference type="PANTHER" id="PTHR42949:SF3">
    <property type="entry name" value="ANAEROBIC GLYCEROL-3-PHOSPHATE DEHYDROGENASE SUBUNIT B"/>
    <property type="match status" value="1"/>
</dbReference>
<protein>
    <recommendedName>
        <fullName evidence="2">FAD/NAD(P)-binding domain-containing protein</fullName>
    </recommendedName>
</protein>
<dbReference type="PRINTS" id="PR00368">
    <property type="entry name" value="FADPNR"/>
</dbReference>
<dbReference type="InterPro" id="IPR023753">
    <property type="entry name" value="FAD/NAD-binding_dom"/>
</dbReference>
<reference evidence="3" key="1">
    <citation type="journal article" date="2014" name="Front. Microbiol.">
        <title>High frequency of phylogenetically diverse reductive dehalogenase-homologous genes in deep subseafloor sedimentary metagenomes.</title>
        <authorList>
            <person name="Kawai M."/>
            <person name="Futagami T."/>
            <person name="Toyoda A."/>
            <person name="Takaki Y."/>
            <person name="Nishi S."/>
            <person name="Hori S."/>
            <person name="Arai W."/>
            <person name="Tsubouchi T."/>
            <person name="Morono Y."/>
            <person name="Uchiyama I."/>
            <person name="Ito T."/>
            <person name="Fujiyama A."/>
            <person name="Inagaki F."/>
            <person name="Takami H."/>
        </authorList>
    </citation>
    <scope>NUCLEOTIDE SEQUENCE</scope>
    <source>
        <strain evidence="3">Expedition CK06-06</strain>
    </source>
</reference>
<accession>X1SRS1</accession>
<comment type="caution">
    <text evidence="3">The sequence shown here is derived from an EMBL/GenBank/DDBJ whole genome shotgun (WGS) entry which is preliminary data.</text>
</comment>